<accession>C0EFP3</accession>
<sequence>MNFEAGFLRSRISTLRHLPEKESHAPAAGYLFLFSTVKKHLSQNGKDAFLYFSAAAIDTFCERYIHRLVV</sequence>
<gene>
    <name evidence="1" type="ORF">CLOSTMETH_02685</name>
</gene>
<proteinExistence type="predicted"/>
<reference evidence="1 2" key="2">
    <citation type="submission" date="2009-02" db="EMBL/GenBank/DDBJ databases">
        <title>Draft genome sequence of Clostridium methylpentosum (DSM 5476).</title>
        <authorList>
            <person name="Sudarsanam P."/>
            <person name="Ley R."/>
            <person name="Guruge J."/>
            <person name="Turnbaugh P.J."/>
            <person name="Mahowald M."/>
            <person name="Liep D."/>
            <person name="Gordon J."/>
        </authorList>
    </citation>
    <scope>NUCLEOTIDE SEQUENCE [LARGE SCALE GENOMIC DNA]</scope>
    <source>
        <strain evidence="1 2">DSM 5476</strain>
    </source>
</reference>
<dbReference type="Proteomes" id="UP000003340">
    <property type="component" value="Unassembled WGS sequence"/>
</dbReference>
<comment type="caution">
    <text evidence="1">The sequence shown here is derived from an EMBL/GenBank/DDBJ whole genome shotgun (WGS) entry which is preliminary data.</text>
</comment>
<protein>
    <submittedName>
        <fullName evidence="1">Uncharacterized protein</fullName>
    </submittedName>
</protein>
<evidence type="ECO:0000313" key="1">
    <source>
        <dbReference type="EMBL" id="EEG29672.1"/>
    </source>
</evidence>
<keyword evidence="2" id="KW-1185">Reference proteome</keyword>
<name>C0EFP3_9FIRM</name>
<evidence type="ECO:0000313" key="2">
    <source>
        <dbReference type="Proteomes" id="UP000003340"/>
    </source>
</evidence>
<organism evidence="1 2">
    <name type="scientific">[Clostridium] methylpentosum DSM 5476</name>
    <dbReference type="NCBI Taxonomy" id="537013"/>
    <lineage>
        <taxon>Bacteria</taxon>
        <taxon>Bacillati</taxon>
        <taxon>Bacillota</taxon>
        <taxon>Clostridia</taxon>
        <taxon>Eubacteriales</taxon>
        <taxon>Oscillospiraceae</taxon>
        <taxon>Oscillospiraceae incertae sedis</taxon>
    </lineage>
</organism>
<dbReference type="AlphaFoldDB" id="C0EFP3"/>
<reference evidence="1 2" key="1">
    <citation type="submission" date="2009-01" db="EMBL/GenBank/DDBJ databases">
        <authorList>
            <person name="Fulton L."/>
            <person name="Clifton S."/>
            <person name="Fulton B."/>
            <person name="Xu J."/>
            <person name="Minx P."/>
            <person name="Pepin K.H."/>
            <person name="Johnson M."/>
            <person name="Bhonagiri V."/>
            <person name="Nash W.E."/>
            <person name="Mardis E.R."/>
            <person name="Wilson R.K."/>
        </authorList>
    </citation>
    <scope>NUCLEOTIDE SEQUENCE [LARGE SCALE GENOMIC DNA]</scope>
    <source>
        <strain evidence="1 2">DSM 5476</strain>
    </source>
</reference>
<dbReference type="EMBL" id="ACEC01000093">
    <property type="protein sequence ID" value="EEG29672.1"/>
    <property type="molecule type" value="Genomic_DNA"/>
</dbReference>
<dbReference type="HOGENOM" id="CLU_2750668_0_0_9"/>
<dbReference type="STRING" id="537013.CLOSTMETH_02685"/>